<comment type="caution">
    <text evidence="2">The sequence shown here is derived from an EMBL/GenBank/DDBJ whole genome shotgun (WGS) entry which is preliminary data.</text>
</comment>
<organism evidence="2 3">
    <name type="scientific">Salix suchowensis</name>
    <dbReference type="NCBI Taxonomy" id="1278906"/>
    <lineage>
        <taxon>Eukaryota</taxon>
        <taxon>Viridiplantae</taxon>
        <taxon>Streptophyta</taxon>
        <taxon>Embryophyta</taxon>
        <taxon>Tracheophyta</taxon>
        <taxon>Spermatophyta</taxon>
        <taxon>Magnoliopsida</taxon>
        <taxon>eudicotyledons</taxon>
        <taxon>Gunneridae</taxon>
        <taxon>Pentapetalae</taxon>
        <taxon>rosids</taxon>
        <taxon>fabids</taxon>
        <taxon>Malpighiales</taxon>
        <taxon>Salicaceae</taxon>
        <taxon>Saliceae</taxon>
        <taxon>Salix</taxon>
    </lineage>
</organism>
<reference evidence="2" key="1">
    <citation type="submission" date="2022-10" db="EMBL/GenBank/DDBJ databases">
        <authorList>
            <person name="Hyden B.L."/>
            <person name="Feng K."/>
            <person name="Yates T."/>
            <person name="Jawdy S."/>
            <person name="Smart L.B."/>
            <person name="Muchero W."/>
        </authorList>
    </citation>
    <scope>NUCLEOTIDE SEQUENCE</scope>
    <source>
        <tissue evidence="2">Shoot tip</tissue>
    </source>
</reference>
<accession>A0ABQ9AIY4</accession>
<proteinExistence type="predicted"/>
<feature type="transmembrane region" description="Helical" evidence="1">
    <location>
        <begin position="71"/>
        <end position="90"/>
    </location>
</feature>
<protein>
    <submittedName>
        <fullName evidence="2">Uncharacterized protein</fullName>
    </submittedName>
</protein>
<keyword evidence="3" id="KW-1185">Reference proteome</keyword>
<evidence type="ECO:0000313" key="3">
    <source>
        <dbReference type="Proteomes" id="UP001141253"/>
    </source>
</evidence>
<name>A0ABQ9AIY4_9ROSI</name>
<evidence type="ECO:0000313" key="2">
    <source>
        <dbReference type="EMBL" id="KAJ6339975.1"/>
    </source>
</evidence>
<keyword evidence="1" id="KW-0812">Transmembrane</keyword>
<reference evidence="2" key="2">
    <citation type="journal article" date="2023" name="Int. J. Mol. Sci.">
        <title>De Novo Assembly and Annotation of 11 Diverse Shrub Willow (Salix) Genomes Reveals Novel Gene Organization in Sex-Linked Regions.</title>
        <authorList>
            <person name="Hyden B."/>
            <person name="Feng K."/>
            <person name="Yates T.B."/>
            <person name="Jawdy S."/>
            <person name="Cereghino C."/>
            <person name="Smart L.B."/>
            <person name="Muchero W."/>
        </authorList>
    </citation>
    <scope>NUCLEOTIDE SEQUENCE</scope>
    <source>
        <tissue evidence="2">Shoot tip</tissue>
    </source>
</reference>
<dbReference type="Proteomes" id="UP001141253">
    <property type="component" value="Chromosome 15W"/>
</dbReference>
<keyword evidence="1" id="KW-1133">Transmembrane helix</keyword>
<dbReference type="EMBL" id="JAPFFI010000020">
    <property type="protein sequence ID" value="KAJ6339975.1"/>
    <property type="molecule type" value="Genomic_DNA"/>
</dbReference>
<keyword evidence="1" id="KW-0472">Membrane</keyword>
<evidence type="ECO:0000256" key="1">
    <source>
        <dbReference type="SAM" id="Phobius"/>
    </source>
</evidence>
<sequence>MVVWRLRSTSKPFFISCYRHFGVVFIKYLRGSFLKITAGGKILVQSNVPWQLIYGTMVFVRQTVVVDASTALSGLFVLLQGIALFADNLVHKMVVWRLRSTSKPFFISCYRHFGVVFIKYLRGSFLKITAGKICA</sequence>
<gene>
    <name evidence="2" type="ORF">OIU77_007844</name>
</gene>